<evidence type="ECO:0000313" key="6">
    <source>
        <dbReference type="Proteomes" id="UP001526430"/>
    </source>
</evidence>
<evidence type="ECO:0000256" key="1">
    <source>
        <dbReference type="ARBA" id="ARBA00011051"/>
    </source>
</evidence>
<gene>
    <name evidence="5" type="ORF">OF850_05420</name>
</gene>
<dbReference type="EMBL" id="JAPFQI010000002">
    <property type="protein sequence ID" value="MCW8085059.1"/>
    <property type="molecule type" value="Genomic_DNA"/>
</dbReference>
<sequence length="123" mass="14103">MRPVTLRGLVPILRVFDAGLARQFYGDWLGFRWDWEHRFEPDLPLYAQVSRDGVTLHLSMHHGDATPGSALRLHCDDVDALHAALAPRSWARPSVEEMPWGERAMRVTDPFGNRLHFFSPKEA</sequence>
<evidence type="ECO:0000256" key="3">
    <source>
        <dbReference type="ARBA" id="ARBA00023251"/>
    </source>
</evidence>
<dbReference type="Gene3D" id="3.10.180.10">
    <property type="entry name" value="2,3-Dihydroxybiphenyl 1,2-Dioxygenase, domain 1"/>
    <property type="match status" value="1"/>
</dbReference>
<name>A0ABT3NU28_9PROT</name>
<dbReference type="Proteomes" id="UP001526430">
    <property type="component" value="Unassembled WGS sequence"/>
</dbReference>
<comment type="similarity">
    <text evidence="1">Belongs to the bleomycin resistance protein family.</text>
</comment>
<evidence type="ECO:0000256" key="2">
    <source>
        <dbReference type="ARBA" id="ARBA00021572"/>
    </source>
</evidence>
<dbReference type="RefSeq" id="WP_301588906.1">
    <property type="nucleotide sequence ID" value="NZ_JAPFQI010000002.1"/>
</dbReference>
<dbReference type="InterPro" id="IPR029068">
    <property type="entry name" value="Glyas_Bleomycin-R_OHBP_Dase"/>
</dbReference>
<evidence type="ECO:0000313" key="5">
    <source>
        <dbReference type="EMBL" id="MCW8085059.1"/>
    </source>
</evidence>
<reference evidence="5 6" key="1">
    <citation type="submission" date="2022-10" db="EMBL/GenBank/DDBJ databases">
        <title>Roseococcus glaciei nov., sp. nov., isolated from glacier.</title>
        <authorList>
            <person name="Liu Q."/>
            <person name="Xin Y.-H."/>
        </authorList>
    </citation>
    <scope>NUCLEOTIDE SEQUENCE [LARGE SCALE GENOMIC DNA]</scope>
    <source>
        <strain evidence="5 6">MDT2-1-1</strain>
    </source>
</reference>
<dbReference type="InterPro" id="IPR000335">
    <property type="entry name" value="Bleomycin-R"/>
</dbReference>
<organism evidence="5 6">
    <name type="scientific">Sabulicella glaciei</name>
    <dbReference type="NCBI Taxonomy" id="2984948"/>
    <lineage>
        <taxon>Bacteria</taxon>
        <taxon>Pseudomonadati</taxon>
        <taxon>Pseudomonadota</taxon>
        <taxon>Alphaproteobacteria</taxon>
        <taxon>Acetobacterales</taxon>
        <taxon>Acetobacteraceae</taxon>
        <taxon>Sabulicella</taxon>
    </lineage>
</organism>
<dbReference type="PROSITE" id="PS51819">
    <property type="entry name" value="VOC"/>
    <property type="match status" value="1"/>
</dbReference>
<dbReference type="SUPFAM" id="SSF54593">
    <property type="entry name" value="Glyoxalase/Bleomycin resistance protein/Dihydroxybiphenyl dioxygenase"/>
    <property type="match status" value="1"/>
</dbReference>
<dbReference type="CDD" id="cd08349">
    <property type="entry name" value="BLMA_like"/>
    <property type="match status" value="1"/>
</dbReference>
<evidence type="ECO:0000259" key="4">
    <source>
        <dbReference type="PROSITE" id="PS51819"/>
    </source>
</evidence>
<proteinExistence type="inferred from homology"/>
<accession>A0ABT3NU28</accession>
<protein>
    <recommendedName>
        <fullName evidence="2">Bleomycin resistance protein</fullName>
    </recommendedName>
</protein>
<dbReference type="InterPro" id="IPR037523">
    <property type="entry name" value="VOC_core"/>
</dbReference>
<feature type="domain" description="VOC" evidence="4">
    <location>
        <begin position="5"/>
        <end position="120"/>
    </location>
</feature>
<dbReference type="Pfam" id="PF19581">
    <property type="entry name" value="Glyoxalase_7"/>
    <property type="match status" value="1"/>
</dbReference>
<comment type="caution">
    <text evidence="5">The sequence shown here is derived from an EMBL/GenBank/DDBJ whole genome shotgun (WGS) entry which is preliminary data.</text>
</comment>
<keyword evidence="3" id="KW-0046">Antibiotic resistance</keyword>
<keyword evidence="6" id="KW-1185">Reference proteome</keyword>